<dbReference type="RefSeq" id="XP_006826002.1">
    <property type="nucleotide sequence ID" value="XM_006825939.1"/>
</dbReference>
<feature type="repeat" description="WD" evidence="1">
    <location>
        <begin position="415"/>
        <end position="447"/>
    </location>
</feature>
<dbReference type="PROSITE" id="PS50294">
    <property type="entry name" value="WD_REPEATS_REGION"/>
    <property type="match status" value="4"/>
</dbReference>
<dbReference type="PROSITE" id="PS50082">
    <property type="entry name" value="WD_REPEATS_2"/>
    <property type="match status" value="5"/>
</dbReference>
<gene>
    <name evidence="4" type="primary">LOC100372500</name>
</gene>
<accession>A0ABM0N161</accession>
<evidence type="ECO:0000313" key="3">
    <source>
        <dbReference type="Proteomes" id="UP000694865"/>
    </source>
</evidence>
<evidence type="ECO:0000256" key="1">
    <source>
        <dbReference type="PROSITE-ProRule" id="PRU00221"/>
    </source>
</evidence>
<name>A0ABM0N161_SACKO</name>
<dbReference type="InterPro" id="IPR036322">
    <property type="entry name" value="WD40_repeat_dom_sf"/>
</dbReference>
<evidence type="ECO:0000256" key="2">
    <source>
        <dbReference type="SAM" id="MobiDB-lite"/>
    </source>
</evidence>
<reference evidence="4" key="1">
    <citation type="submission" date="2025-08" db="UniProtKB">
        <authorList>
            <consortium name="RefSeq"/>
        </authorList>
    </citation>
    <scope>IDENTIFICATION</scope>
    <source>
        <tissue evidence="4">Testes</tissue>
    </source>
</reference>
<dbReference type="Pfam" id="PF00400">
    <property type="entry name" value="WD40"/>
    <property type="match status" value="5"/>
</dbReference>
<feature type="compositionally biased region" description="Basic and acidic residues" evidence="2">
    <location>
        <begin position="21"/>
        <end position="39"/>
    </location>
</feature>
<feature type="repeat" description="WD" evidence="1">
    <location>
        <begin position="329"/>
        <end position="370"/>
    </location>
</feature>
<dbReference type="PANTHER" id="PTHR43979">
    <property type="entry name" value="PRE-MRNA-PROCESSING FACTOR 17"/>
    <property type="match status" value="1"/>
</dbReference>
<evidence type="ECO:0000313" key="4">
    <source>
        <dbReference type="RefSeq" id="XP_006826002.1"/>
    </source>
</evidence>
<dbReference type="Proteomes" id="UP000694865">
    <property type="component" value="Unplaced"/>
</dbReference>
<dbReference type="InterPro" id="IPR015943">
    <property type="entry name" value="WD40/YVTN_repeat-like_dom_sf"/>
</dbReference>
<dbReference type="InterPro" id="IPR001680">
    <property type="entry name" value="WD40_rpt"/>
</dbReference>
<dbReference type="PANTHER" id="PTHR43979:SF1">
    <property type="entry name" value="PRE-MRNA-PROCESSING FACTOR 17"/>
    <property type="match status" value="1"/>
</dbReference>
<keyword evidence="3" id="KW-1185">Reference proteome</keyword>
<feature type="repeat" description="WD" evidence="1">
    <location>
        <begin position="547"/>
        <end position="580"/>
    </location>
</feature>
<proteinExistence type="predicted"/>
<dbReference type="SMART" id="SM00320">
    <property type="entry name" value="WD40"/>
    <property type="match status" value="7"/>
</dbReference>
<dbReference type="CDD" id="cd00200">
    <property type="entry name" value="WD40"/>
    <property type="match status" value="1"/>
</dbReference>
<feature type="region of interest" description="Disordered" evidence="2">
    <location>
        <begin position="1"/>
        <end position="39"/>
    </location>
</feature>
<keyword evidence="1" id="KW-0853">WD repeat</keyword>
<sequence>MAAISALAAYGSDQSEDESDTESKEEAKPDSTIHLKPLDKGMKVTSLQSRLQLNSAPVVQSKRAVDTIHHIDPTSKEVMYNPQFEQMFGPSIGPANPYKTKQEAAPKNTLAGYVEDAHVNAFTFETQRRTFTSYGYALDPTVDSANLEGGKYVGEVSEAKKTEGKTVFETSKPRVGDKRKKVKLNDPSNIDEFQGPWGKFVDEKTTAKPSEEEQEVLDEILSKRSNRRQRTDDKPTEEKTTLHIKDAYDYQGRSYLHIPQDLEVDLRSEEPPEKCYLPKKHIHTWTGHTKGVASIRLFPKSGHLLLSCGMDTKIKLWEFYNEKRVLRSFLGHKMAVRDACFNNDGTKFLSAAYDKYIKLWDTETGQCISRFTNRKVPYCVRFNPAEDKQHLFVTGMADKKIVQWDLNSGDIVQEYDRHLGAVNSITFVDDSRRFVSTSDDKSLRVWEWDIPVDFKYIAEPSMHSMPSVTLSPNGKWLGCQSMDNQIVIFSAQNRFKLNHKKCFKGHMVAGYACQMDFSPDMSYVVSGDADGKLNLWDWKSTKLYSKMKAHDGVCIGCIWHPHETSKVITCGWDGLIKLWD</sequence>
<protein>
    <submittedName>
        <fullName evidence="4">Pre-mRNA-processing factor 17-like</fullName>
    </submittedName>
</protein>
<dbReference type="SUPFAM" id="SSF50978">
    <property type="entry name" value="WD40 repeat-like"/>
    <property type="match status" value="1"/>
</dbReference>
<dbReference type="Gene3D" id="2.130.10.10">
    <property type="entry name" value="YVTN repeat-like/Quinoprotein amine dehydrogenase"/>
    <property type="match status" value="1"/>
</dbReference>
<feature type="repeat" description="WD" evidence="1">
    <location>
        <begin position="285"/>
        <end position="327"/>
    </location>
</feature>
<dbReference type="InterPro" id="IPR032847">
    <property type="entry name" value="PRPF17"/>
</dbReference>
<organism evidence="3 4">
    <name type="scientific">Saccoglossus kowalevskii</name>
    <name type="common">Acorn worm</name>
    <dbReference type="NCBI Taxonomy" id="10224"/>
    <lineage>
        <taxon>Eukaryota</taxon>
        <taxon>Metazoa</taxon>
        <taxon>Hemichordata</taxon>
        <taxon>Enteropneusta</taxon>
        <taxon>Harrimaniidae</taxon>
        <taxon>Saccoglossus</taxon>
    </lineage>
</organism>
<feature type="repeat" description="WD" evidence="1">
    <location>
        <begin position="515"/>
        <end position="546"/>
    </location>
</feature>
<dbReference type="GeneID" id="100372500"/>